<evidence type="ECO:0000259" key="8">
    <source>
        <dbReference type="PROSITE" id="PS50847"/>
    </source>
</evidence>
<feature type="signal peptide" evidence="7">
    <location>
        <begin position="1"/>
        <end position="27"/>
    </location>
</feature>
<evidence type="ECO:0000256" key="7">
    <source>
        <dbReference type="SAM" id="SignalP"/>
    </source>
</evidence>
<keyword evidence="1" id="KW-0134">Cell wall</keyword>
<dbReference type="NCBIfam" id="TIGR01167">
    <property type="entry name" value="LPXTG_anchor"/>
    <property type="match status" value="1"/>
</dbReference>
<evidence type="ECO:0000313" key="10">
    <source>
        <dbReference type="Proteomes" id="UP000677152"/>
    </source>
</evidence>
<dbReference type="Gene3D" id="1.50.10.20">
    <property type="match status" value="2"/>
</dbReference>
<keyword evidence="3 7" id="KW-0732">Signal</keyword>
<evidence type="ECO:0000256" key="4">
    <source>
        <dbReference type="ARBA" id="ARBA00023088"/>
    </source>
</evidence>
<gene>
    <name evidence="9" type="ORF">KCV87_08530</name>
</gene>
<evidence type="ECO:0000256" key="5">
    <source>
        <dbReference type="SAM" id="MobiDB-lite"/>
    </source>
</evidence>
<dbReference type="InterPro" id="IPR008930">
    <property type="entry name" value="Terpenoid_cyclase/PrenylTrfase"/>
</dbReference>
<evidence type="ECO:0000256" key="3">
    <source>
        <dbReference type="ARBA" id="ARBA00022729"/>
    </source>
</evidence>
<feature type="region of interest" description="Disordered" evidence="5">
    <location>
        <begin position="334"/>
        <end position="380"/>
    </location>
</feature>
<evidence type="ECO:0000256" key="1">
    <source>
        <dbReference type="ARBA" id="ARBA00022512"/>
    </source>
</evidence>
<feature type="transmembrane region" description="Helical" evidence="6">
    <location>
        <begin position="403"/>
        <end position="423"/>
    </location>
</feature>
<dbReference type="InterPro" id="IPR019931">
    <property type="entry name" value="LPXTG_anchor"/>
</dbReference>
<keyword evidence="6" id="KW-0812">Transmembrane</keyword>
<keyword evidence="2" id="KW-0964">Secreted</keyword>
<dbReference type="CDD" id="cd00688">
    <property type="entry name" value="ISOPREN_C2_like"/>
    <property type="match status" value="1"/>
</dbReference>
<feature type="chain" id="PRO_5041407046" evidence="7">
    <location>
        <begin position="28"/>
        <end position="429"/>
    </location>
</feature>
<feature type="domain" description="Gram-positive cocci surface proteins LPxTG" evidence="8">
    <location>
        <begin position="396"/>
        <end position="429"/>
    </location>
</feature>
<keyword evidence="6" id="KW-0472">Membrane</keyword>
<keyword evidence="6" id="KW-1133">Transmembrane helix</keyword>
<proteinExistence type="predicted"/>
<reference evidence="9" key="1">
    <citation type="submission" date="2021-04" db="EMBL/GenBank/DDBJ databases">
        <title>Genomic sequence of Actinosynnema pretiosum subsp. pretiosum ATCC 31280 (C-14919).</title>
        <authorList>
            <person name="Bai L."/>
            <person name="Wang X."/>
            <person name="Xiao Y."/>
        </authorList>
    </citation>
    <scope>NUCLEOTIDE SEQUENCE</scope>
    <source>
        <strain evidence="9">ATCC 31280</strain>
    </source>
</reference>
<dbReference type="EMBL" id="CP073249">
    <property type="protein sequence ID" value="QUF06088.1"/>
    <property type="molecule type" value="Genomic_DNA"/>
</dbReference>
<accession>A0AA45LB69</accession>
<organism evidence="9 10">
    <name type="scientific">Actinosynnema pretiosum subsp. pretiosum</name>
    <dbReference type="NCBI Taxonomy" id="103721"/>
    <lineage>
        <taxon>Bacteria</taxon>
        <taxon>Bacillati</taxon>
        <taxon>Actinomycetota</taxon>
        <taxon>Actinomycetes</taxon>
        <taxon>Pseudonocardiales</taxon>
        <taxon>Pseudonocardiaceae</taxon>
        <taxon>Actinosynnema</taxon>
    </lineage>
</organism>
<dbReference type="Proteomes" id="UP000677152">
    <property type="component" value="Chromosome"/>
</dbReference>
<protein>
    <submittedName>
        <fullName evidence="9">Terpene cyclase/mutase family protein</fullName>
    </submittedName>
</protein>
<dbReference type="AlphaFoldDB" id="A0AA45LB69"/>
<dbReference type="SUPFAM" id="SSF48239">
    <property type="entry name" value="Terpenoid cyclases/Protein prenyltransferases"/>
    <property type="match status" value="1"/>
</dbReference>
<sequence>MRHGRAAAGIAALIVTGLLAPALPAQAEPTTSPGGAAGGWLSRQLVGGDHLETTFDGVAYPDHGLTADAVLAFAAAGVGRDSGARATAWLAKPENLPQYLGDGTTESYAGAHAKVALLAQVQGVDPAAFGGVDLITRLLARQAPSGRFSDQSQFGDFSNGITQSLAVIALERHGSAPQAAVDYLVGQACAGGGFPQKLEQATCEPDVDTTGYAVQALLAAGKSTEAGKALDWLTSAQEANGGFADLSPAPKPNANSTGLAAQALRVGGRAAAADKAVAFLTGLQVACSGVEANRGAIAYDSTGFDASTATRATAQAVLGVAGVGLTTLKTSDNADAPTLKCDAQPPTTTTGPTTTTTTSTTAPTTTSNASTPAATAPTTTTSPAAVVVTGRQTVALANTGANIAPVLAIGALMLVSGALALVVSRRRTR</sequence>
<evidence type="ECO:0000313" key="9">
    <source>
        <dbReference type="EMBL" id="QUF06088.1"/>
    </source>
</evidence>
<name>A0AA45LB69_9PSEU</name>
<keyword evidence="4" id="KW-0572">Peptidoglycan-anchor</keyword>
<evidence type="ECO:0000256" key="6">
    <source>
        <dbReference type="SAM" id="Phobius"/>
    </source>
</evidence>
<dbReference type="PROSITE" id="PS50847">
    <property type="entry name" value="GRAM_POS_ANCHORING"/>
    <property type="match status" value="1"/>
</dbReference>
<evidence type="ECO:0000256" key="2">
    <source>
        <dbReference type="ARBA" id="ARBA00022525"/>
    </source>
</evidence>
<feature type="compositionally biased region" description="Low complexity" evidence="5">
    <location>
        <begin position="345"/>
        <end position="380"/>
    </location>
</feature>